<keyword evidence="6" id="KW-1185">Reference proteome</keyword>
<dbReference type="EMBL" id="JAIXNE010000008">
    <property type="protein sequence ID" value="MCA6079056.1"/>
    <property type="molecule type" value="Genomic_DNA"/>
</dbReference>
<keyword evidence="1" id="KW-0805">Transcription regulation</keyword>
<keyword evidence="2" id="KW-0238">DNA-binding</keyword>
<evidence type="ECO:0000313" key="6">
    <source>
        <dbReference type="Proteomes" id="UP001139409"/>
    </source>
</evidence>
<evidence type="ECO:0000256" key="2">
    <source>
        <dbReference type="ARBA" id="ARBA00023125"/>
    </source>
</evidence>
<dbReference type="AlphaFoldDB" id="A0A9X1HWC9"/>
<name>A0A9X1HWC9_9BACT</name>
<dbReference type="GO" id="GO:0003700">
    <property type="term" value="F:DNA-binding transcription factor activity"/>
    <property type="evidence" value="ECO:0007669"/>
    <property type="project" value="InterPro"/>
</dbReference>
<dbReference type="InterPro" id="IPR020449">
    <property type="entry name" value="Tscrpt_reg_AraC-type_HTH"/>
</dbReference>
<keyword evidence="3" id="KW-0804">Transcription</keyword>
<reference evidence="5" key="1">
    <citation type="submission" date="2021-09" db="EMBL/GenBank/DDBJ databases">
        <title>Fulvivirga sp. isolated from coastal sediment.</title>
        <authorList>
            <person name="Yu H."/>
        </authorList>
    </citation>
    <scope>NUCLEOTIDE SEQUENCE</scope>
    <source>
        <strain evidence="5">1062</strain>
    </source>
</reference>
<dbReference type="PROSITE" id="PS01124">
    <property type="entry name" value="HTH_ARAC_FAMILY_2"/>
    <property type="match status" value="1"/>
</dbReference>
<evidence type="ECO:0000313" key="5">
    <source>
        <dbReference type="EMBL" id="MCA6079056.1"/>
    </source>
</evidence>
<dbReference type="Proteomes" id="UP001139409">
    <property type="component" value="Unassembled WGS sequence"/>
</dbReference>
<dbReference type="InterPro" id="IPR003313">
    <property type="entry name" value="AraC-bd"/>
</dbReference>
<dbReference type="RefSeq" id="WP_225699917.1">
    <property type="nucleotide sequence ID" value="NZ_JAIXNE010000008.1"/>
</dbReference>
<dbReference type="SUPFAM" id="SSF51215">
    <property type="entry name" value="Regulatory protein AraC"/>
    <property type="match status" value="1"/>
</dbReference>
<dbReference type="PRINTS" id="PR00032">
    <property type="entry name" value="HTHARAC"/>
</dbReference>
<evidence type="ECO:0000256" key="3">
    <source>
        <dbReference type="ARBA" id="ARBA00023163"/>
    </source>
</evidence>
<sequence length="307" mass="35805">MARNVRKKEEFPIISFWDLSAEKPIHVQEVIADAGDLGLFQPHHLGHFAIRWVTQGSGAIYIDHIRYEIEPDMIFLATPSQISRTDIPRGTEFTVRLVAFNEELIPLMGFEKDVMALLSGLNSHWQIRLDETNKSVAEGYFNLLQAEFSMGPADRNPWILAALTKAYILHLIRIHNNNAQLRRKPLQYQNLYREYLDLIEKNFRETHYVSDYVEMLGTSEKQLNRASKSMTDHSARHIIDERLNFEAKRSLYYTTHTIKEISYHLGFKDPAHFVKFFKRKNDVTPGEYKSNLARMERVKRSAKKAPI</sequence>
<dbReference type="PANTHER" id="PTHR43280:SF32">
    <property type="entry name" value="TRANSCRIPTIONAL REGULATORY PROTEIN"/>
    <property type="match status" value="1"/>
</dbReference>
<dbReference type="Gene3D" id="1.10.10.60">
    <property type="entry name" value="Homeodomain-like"/>
    <property type="match status" value="1"/>
</dbReference>
<dbReference type="InterPro" id="IPR018060">
    <property type="entry name" value="HTH_AraC"/>
</dbReference>
<evidence type="ECO:0000259" key="4">
    <source>
        <dbReference type="PROSITE" id="PS01124"/>
    </source>
</evidence>
<dbReference type="Pfam" id="PF12833">
    <property type="entry name" value="HTH_18"/>
    <property type="match status" value="1"/>
</dbReference>
<dbReference type="Pfam" id="PF02311">
    <property type="entry name" value="AraC_binding"/>
    <property type="match status" value="1"/>
</dbReference>
<dbReference type="SMART" id="SM00342">
    <property type="entry name" value="HTH_ARAC"/>
    <property type="match status" value="1"/>
</dbReference>
<protein>
    <submittedName>
        <fullName evidence="5">AraC family transcriptional regulator</fullName>
    </submittedName>
</protein>
<proteinExistence type="predicted"/>
<evidence type="ECO:0000256" key="1">
    <source>
        <dbReference type="ARBA" id="ARBA00023015"/>
    </source>
</evidence>
<comment type="caution">
    <text evidence="5">The sequence shown here is derived from an EMBL/GenBank/DDBJ whole genome shotgun (WGS) entry which is preliminary data.</text>
</comment>
<feature type="domain" description="HTH araC/xylS-type" evidence="4">
    <location>
        <begin position="193"/>
        <end position="291"/>
    </location>
</feature>
<dbReference type="PANTHER" id="PTHR43280">
    <property type="entry name" value="ARAC-FAMILY TRANSCRIPTIONAL REGULATOR"/>
    <property type="match status" value="1"/>
</dbReference>
<dbReference type="SUPFAM" id="SSF46689">
    <property type="entry name" value="Homeodomain-like"/>
    <property type="match status" value="1"/>
</dbReference>
<dbReference type="GO" id="GO:0043565">
    <property type="term" value="F:sequence-specific DNA binding"/>
    <property type="evidence" value="ECO:0007669"/>
    <property type="project" value="InterPro"/>
</dbReference>
<dbReference type="InterPro" id="IPR037923">
    <property type="entry name" value="HTH-like"/>
</dbReference>
<accession>A0A9X1HWC9</accession>
<gene>
    <name evidence="5" type="ORF">LDX50_29555</name>
</gene>
<organism evidence="5 6">
    <name type="scientific">Fulvivirga sedimenti</name>
    <dbReference type="NCBI Taxonomy" id="2879465"/>
    <lineage>
        <taxon>Bacteria</taxon>
        <taxon>Pseudomonadati</taxon>
        <taxon>Bacteroidota</taxon>
        <taxon>Cytophagia</taxon>
        <taxon>Cytophagales</taxon>
        <taxon>Fulvivirgaceae</taxon>
        <taxon>Fulvivirga</taxon>
    </lineage>
</organism>
<dbReference type="InterPro" id="IPR009057">
    <property type="entry name" value="Homeodomain-like_sf"/>
</dbReference>